<accession>A0A9K3PE07</accession>
<name>A0A9K3PE07_9STRA</name>
<keyword evidence="2" id="KW-0472">Membrane</keyword>
<feature type="region of interest" description="Disordered" evidence="1">
    <location>
        <begin position="1202"/>
        <end position="1222"/>
    </location>
</feature>
<feature type="region of interest" description="Disordered" evidence="1">
    <location>
        <begin position="291"/>
        <end position="319"/>
    </location>
</feature>
<feature type="compositionally biased region" description="Basic and acidic residues" evidence="1">
    <location>
        <begin position="1204"/>
        <end position="1222"/>
    </location>
</feature>
<feature type="compositionally biased region" description="Low complexity" evidence="1">
    <location>
        <begin position="687"/>
        <end position="700"/>
    </location>
</feature>
<feature type="region of interest" description="Disordered" evidence="1">
    <location>
        <begin position="1075"/>
        <end position="1095"/>
    </location>
</feature>
<feature type="region of interest" description="Disordered" evidence="1">
    <location>
        <begin position="375"/>
        <end position="439"/>
    </location>
</feature>
<feature type="compositionally biased region" description="Acidic residues" evidence="1">
    <location>
        <begin position="542"/>
        <end position="552"/>
    </location>
</feature>
<feature type="region of interest" description="Disordered" evidence="1">
    <location>
        <begin position="1021"/>
        <end position="1051"/>
    </location>
</feature>
<keyword evidence="3" id="KW-0732">Signal</keyword>
<sequence length="1222" mass="130202">MRMFLWRITSLLLVSSVRTTVSQKLLQLPDEYSRYAHSGLERDFQAILIQQEQDQLLLSQHRNDVYDSSSNDDVILTARFLQNDIAFCYDALYLADADKDSRVDSNEFVTFVQIMGPPGFLPDVNTFNELPLIMQSNFIILACLCLQLPGSSPQCCTNSPHIDITGTQPGQVPTPQQVQYLYQVCFLTETSIDRVIASQTPTVSPQTDPPQTDPPVPPPTTAPVAPPTDAPSASPTNTTLAPTISPTVSNVTTMPTVVPTNATTSSPTPTFVITAAPSTAPPPNITLAPSAGNDTQAPSSTITPTRMPTFQPSTRPPLVSDQVVPANYEIAVRNGNQETIDPSTYVPSLVAAMDNLAQLVEESWNANQLLQEQEAANEVDNSNDPDDDDALAISRKSPLDDFGNHNLRRNRKLYEEKTRFINPQQKQKQQQQDQPSRRRRLAVAVEVDLPTSVGGTIDEVCPPFVPESDSCQNVAASIPLIVYLTGDNASQEEAALARDSFQMELATAIQEGRLQQSLEQIDPDSVVYVTTGSSEAPTPTDVDGEEDPDQQQDDNRLNAGAIAGIAAGAGALVVLTALLLTSRRRSATRKTGDDEELLKDAEDKATAQQLSNDIAAADAKNYQEEKEPPYGSHAAMVGGAVGAAGAGAAIASQPEDVRASTPPSPGKKKRYSSGALYEVPGARNVGSDDGSSAGESGWSSNQDMSSVDSKSLDSGPVYAGVAGAAVLAGAAAGVAAAMSQSESSSRANSAEDLSITPSRDYSVDASLKSTYSELDHAIQKGDWAAVGVTAALLASQSHDEGSTQDSRPRINNKAALNPQRAAELDALVEAGDWEGVVAAAARFDAQEALRGGSTGSGGGSTHSRSLESPSGANSVGGSSIGTGPSFMSTSGTLESTTSPSTFTGANTATSDTASTRSKARKLNEIREEVEALVNAVVPEEADNVDEMMTQFRGREEELVETLRSMQERQVAQKARKESQKQAKRDAKAYVENQKQQEKFGAVDNTGNPADDKWMADIEKSDSDVPAAGGGAIAGLRTSATDDTEKEREAKKQLKEAIEKEDWTTVAAAAAGLSGHDIFHDDDEDTRDSVLEAASTSSGRSLEINALVDRGDWDGVVAAASRYVDADSRKTSVTDESVSIEERRRKRQERLKEEEEALAQAEIWDAIAEQTKAEDEAEEERASNAGANLAAAWAIDRSLNALTKAETDKSEESDKKGDDGGEV</sequence>
<proteinExistence type="predicted"/>
<evidence type="ECO:0000259" key="4">
    <source>
        <dbReference type="PROSITE" id="PS50222"/>
    </source>
</evidence>
<dbReference type="EMBL" id="JAGRRH010000024">
    <property type="protein sequence ID" value="KAG7343286.1"/>
    <property type="molecule type" value="Genomic_DNA"/>
</dbReference>
<feature type="transmembrane region" description="Helical" evidence="2">
    <location>
        <begin position="717"/>
        <end position="738"/>
    </location>
</feature>
<organism evidence="5 6">
    <name type="scientific">Nitzschia inconspicua</name>
    <dbReference type="NCBI Taxonomy" id="303405"/>
    <lineage>
        <taxon>Eukaryota</taxon>
        <taxon>Sar</taxon>
        <taxon>Stramenopiles</taxon>
        <taxon>Ochrophyta</taxon>
        <taxon>Bacillariophyta</taxon>
        <taxon>Bacillariophyceae</taxon>
        <taxon>Bacillariophycidae</taxon>
        <taxon>Bacillariales</taxon>
        <taxon>Bacillariaceae</taxon>
        <taxon>Nitzschia</taxon>
    </lineage>
</organism>
<dbReference type="Proteomes" id="UP000693970">
    <property type="component" value="Unassembled WGS sequence"/>
</dbReference>
<reference evidence="5" key="2">
    <citation type="submission" date="2021-04" db="EMBL/GenBank/DDBJ databases">
        <authorList>
            <person name="Podell S."/>
        </authorList>
    </citation>
    <scope>NUCLEOTIDE SEQUENCE</scope>
    <source>
        <strain evidence="5">Hildebrandi</strain>
    </source>
</reference>
<feature type="region of interest" description="Disordered" evidence="1">
    <location>
        <begin position="652"/>
        <end position="713"/>
    </location>
</feature>
<keyword evidence="2" id="KW-1133">Transmembrane helix</keyword>
<feature type="compositionally biased region" description="Basic and acidic residues" evidence="1">
    <location>
        <begin position="1042"/>
        <end position="1051"/>
    </location>
</feature>
<comment type="caution">
    <text evidence="5">The sequence shown here is derived from an EMBL/GenBank/DDBJ whole genome shotgun (WGS) entry which is preliminary data.</text>
</comment>
<protein>
    <recommendedName>
        <fullName evidence="4">EF-hand domain-containing protein</fullName>
    </recommendedName>
</protein>
<evidence type="ECO:0000313" key="6">
    <source>
        <dbReference type="Proteomes" id="UP000693970"/>
    </source>
</evidence>
<evidence type="ECO:0000256" key="3">
    <source>
        <dbReference type="SAM" id="SignalP"/>
    </source>
</evidence>
<feature type="compositionally biased region" description="Low complexity" evidence="1">
    <location>
        <begin position="424"/>
        <end position="434"/>
    </location>
</feature>
<feature type="region of interest" description="Disordered" evidence="1">
    <location>
        <begin position="530"/>
        <end position="554"/>
    </location>
</feature>
<dbReference type="GO" id="GO:0005509">
    <property type="term" value="F:calcium ion binding"/>
    <property type="evidence" value="ECO:0007669"/>
    <property type="project" value="InterPro"/>
</dbReference>
<feature type="transmembrane region" description="Helical" evidence="2">
    <location>
        <begin position="559"/>
        <end position="580"/>
    </location>
</feature>
<feature type="compositionally biased region" description="Pro residues" evidence="1">
    <location>
        <begin position="207"/>
        <end position="229"/>
    </location>
</feature>
<gene>
    <name evidence="5" type="ORF">IV203_021231</name>
</gene>
<feature type="compositionally biased region" description="Polar residues" evidence="1">
    <location>
        <begin position="866"/>
        <end position="916"/>
    </location>
</feature>
<evidence type="ECO:0000256" key="1">
    <source>
        <dbReference type="SAM" id="MobiDB-lite"/>
    </source>
</evidence>
<evidence type="ECO:0000256" key="2">
    <source>
        <dbReference type="SAM" id="Phobius"/>
    </source>
</evidence>
<feature type="region of interest" description="Disordered" evidence="1">
    <location>
        <begin position="1124"/>
        <end position="1155"/>
    </location>
</feature>
<dbReference type="InterPro" id="IPR002048">
    <property type="entry name" value="EF_hand_dom"/>
</dbReference>
<feature type="chain" id="PRO_5039906174" description="EF-hand domain-containing protein" evidence="3">
    <location>
        <begin position="20"/>
        <end position="1222"/>
    </location>
</feature>
<evidence type="ECO:0000313" key="5">
    <source>
        <dbReference type="EMBL" id="KAG7343286.1"/>
    </source>
</evidence>
<reference evidence="5" key="1">
    <citation type="journal article" date="2021" name="Sci. Rep.">
        <title>Diploid genomic architecture of Nitzschia inconspicua, an elite biomass production diatom.</title>
        <authorList>
            <person name="Oliver A."/>
            <person name="Podell S."/>
            <person name="Pinowska A."/>
            <person name="Traller J.C."/>
            <person name="Smith S.R."/>
            <person name="McClure R."/>
            <person name="Beliaev A."/>
            <person name="Bohutskyi P."/>
            <person name="Hill E.A."/>
            <person name="Rabines A."/>
            <person name="Zheng H."/>
            <person name="Allen L.Z."/>
            <person name="Kuo A."/>
            <person name="Grigoriev I.V."/>
            <person name="Allen A.E."/>
            <person name="Hazlebeck D."/>
            <person name="Allen E.E."/>
        </authorList>
    </citation>
    <scope>NUCLEOTIDE SEQUENCE</scope>
    <source>
        <strain evidence="5">Hildebrandi</strain>
    </source>
</reference>
<feature type="region of interest" description="Disordered" evidence="1">
    <location>
        <begin position="200"/>
        <end position="247"/>
    </location>
</feature>
<keyword evidence="2" id="KW-0812">Transmembrane</keyword>
<dbReference type="AlphaFoldDB" id="A0A9K3PE07"/>
<feature type="compositionally biased region" description="Polar residues" evidence="1">
    <location>
        <begin position="292"/>
        <end position="313"/>
    </location>
</feature>
<feature type="region of interest" description="Disordered" evidence="1">
    <location>
        <begin position="737"/>
        <end position="759"/>
    </location>
</feature>
<keyword evidence="6" id="KW-1185">Reference proteome</keyword>
<feature type="signal peptide" evidence="3">
    <location>
        <begin position="1"/>
        <end position="19"/>
    </location>
</feature>
<feature type="region of interest" description="Disordered" evidence="1">
    <location>
        <begin position="849"/>
        <end position="921"/>
    </location>
</feature>
<feature type="compositionally biased region" description="Low complexity" evidence="1">
    <location>
        <begin position="737"/>
        <end position="750"/>
    </location>
</feature>
<dbReference type="OrthoDB" id="48635at2759"/>
<feature type="domain" description="EF-hand" evidence="4">
    <location>
        <begin position="83"/>
        <end position="118"/>
    </location>
</feature>
<feature type="compositionally biased region" description="Acidic residues" evidence="1">
    <location>
        <begin position="375"/>
        <end position="390"/>
    </location>
</feature>
<dbReference type="PROSITE" id="PS50222">
    <property type="entry name" value="EF_HAND_2"/>
    <property type="match status" value="1"/>
</dbReference>